<dbReference type="EMBL" id="PDSH01000003">
    <property type="protein sequence ID" value="PIE25526.1"/>
    <property type="molecule type" value="Genomic_DNA"/>
</dbReference>
<dbReference type="CDD" id="cd14789">
    <property type="entry name" value="Tiki"/>
    <property type="match status" value="1"/>
</dbReference>
<reference evidence="2 3" key="1">
    <citation type="submission" date="2017-10" db="EMBL/GenBank/DDBJ databases">
        <title>Novel microbial diversity and functional potential in the marine mammal oral microbiome.</title>
        <authorList>
            <person name="Dudek N.K."/>
            <person name="Sun C.L."/>
            <person name="Burstein D."/>
            <person name="Kantor R.S."/>
            <person name="Aliaga Goltsman D.S."/>
            <person name="Bik E.M."/>
            <person name="Thomas B.C."/>
            <person name="Banfield J.F."/>
            <person name="Relman D.A."/>
        </authorList>
    </citation>
    <scope>NUCLEOTIDE SEQUENCE [LARGE SCALE GENOMIC DNA]</scope>
    <source>
        <strain evidence="2">DOLJORAL78_47_21</strain>
    </source>
</reference>
<dbReference type="AlphaFoldDB" id="A0A2G6JQ22"/>
<keyword evidence="1" id="KW-0732">Signal</keyword>
<sequence length="288" mass="32540">MSKTRKVLFGFLGLLISSQLFADTTLWRVSGHGNHLYLGGTIHMLAPEDLPFPKAFDDAFDQSDEVVLETDIAKLLDPGVQTTLMSKLSYQDGRLLNQVISPQLYADLTHFLQERQLMPHLFIGMKPAGVTLTILAIEFQRLGISESGADRFYSDKALAAGKPVSGLETIAEHLRFISEMGEGNEERFLRQTLDDIEKTEKVMRSMVAAWKAGDVETLQREVIADMRQSYPKVYNSLLVERNQRWYPQIKEMLNTEKVELVLVGAAHLIGPEGILEMLRKQGYEIEQL</sequence>
<name>A0A2G6JQ22_NEPCE</name>
<dbReference type="InterPro" id="IPR047111">
    <property type="entry name" value="YbaP-like"/>
</dbReference>
<accession>A0A2G6JQ22</accession>
<evidence type="ECO:0000256" key="1">
    <source>
        <dbReference type="SAM" id="SignalP"/>
    </source>
</evidence>
<dbReference type="PANTHER" id="PTHR40590:SF1">
    <property type="entry name" value="CYTOPLASMIC PROTEIN"/>
    <property type="match status" value="1"/>
</dbReference>
<gene>
    <name evidence="2" type="ORF">CSA60_00125</name>
</gene>
<dbReference type="Proteomes" id="UP000243469">
    <property type="component" value="Unassembled WGS sequence"/>
</dbReference>
<feature type="signal peptide" evidence="1">
    <location>
        <begin position="1"/>
        <end position="22"/>
    </location>
</feature>
<evidence type="ECO:0000313" key="3">
    <source>
        <dbReference type="Proteomes" id="UP000243469"/>
    </source>
</evidence>
<dbReference type="InterPro" id="IPR002816">
    <property type="entry name" value="TraB/PrgY/GumN_fam"/>
</dbReference>
<dbReference type="Pfam" id="PF01963">
    <property type="entry name" value="TraB_PrgY_gumN"/>
    <property type="match status" value="1"/>
</dbReference>
<organism evidence="2 3">
    <name type="scientific">Neptuniibacter caesariensis</name>
    <dbReference type="NCBI Taxonomy" id="207954"/>
    <lineage>
        <taxon>Bacteria</taxon>
        <taxon>Pseudomonadati</taxon>
        <taxon>Pseudomonadota</taxon>
        <taxon>Gammaproteobacteria</taxon>
        <taxon>Oceanospirillales</taxon>
        <taxon>Oceanospirillaceae</taxon>
        <taxon>Neptuniibacter</taxon>
    </lineage>
</organism>
<evidence type="ECO:0000313" key="2">
    <source>
        <dbReference type="EMBL" id="PIE25526.1"/>
    </source>
</evidence>
<dbReference type="PANTHER" id="PTHR40590">
    <property type="entry name" value="CYTOPLASMIC PROTEIN-RELATED"/>
    <property type="match status" value="1"/>
</dbReference>
<feature type="chain" id="PRO_5013761499" evidence="1">
    <location>
        <begin position="23"/>
        <end position="288"/>
    </location>
</feature>
<comment type="caution">
    <text evidence="2">The sequence shown here is derived from an EMBL/GenBank/DDBJ whole genome shotgun (WGS) entry which is preliminary data.</text>
</comment>
<proteinExistence type="predicted"/>
<protein>
    <submittedName>
        <fullName evidence="2">TraB/GumN family protein</fullName>
    </submittedName>
</protein>